<dbReference type="InterPro" id="IPR003829">
    <property type="entry name" value="Pirin_N_dom"/>
</dbReference>
<dbReference type="CDD" id="cd02909">
    <property type="entry name" value="cupin_pirin_N"/>
    <property type="match status" value="1"/>
</dbReference>
<evidence type="ECO:0000313" key="6">
    <source>
        <dbReference type="Proteomes" id="UP001320148"/>
    </source>
</evidence>
<name>A0ABM7PB70_9BACT</name>
<evidence type="ECO:0000313" key="5">
    <source>
        <dbReference type="EMBL" id="BCS94432.1"/>
    </source>
</evidence>
<sequence>MQRTVETLIAGEPVTEGAGVRLRRVFGHHEAPMFDPFLLLDDFRSDTPEDYLKGFPWHPHRGIETITYVLKGDVEHGDSLGNSGVISDGDVQWMTAGSGIIHQEMPKGNSSGQMHGFQLWTNLPASYKMMRPRYQGFTASRIPETSTPEGCLIKVIAGTVAGTTGPVSDIVTSPVYIDCMVPQGALFRHTTPADHTALIYGIEGKGRIGETDIANRQLAHLSEGTEIVVEASETRFRFLLVTGKPIGEPVAWQGPIVMNTQEELDRAFTEYRSGTFVKV</sequence>
<feature type="domain" description="Pirin N-terminal" evidence="3">
    <location>
        <begin position="20"/>
        <end position="120"/>
    </location>
</feature>
<evidence type="ECO:0000259" key="4">
    <source>
        <dbReference type="Pfam" id="PF05726"/>
    </source>
</evidence>
<dbReference type="CDD" id="cd02247">
    <property type="entry name" value="cupin_pirin_C"/>
    <property type="match status" value="1"/>
</dbReference>
<evidence type="ECO:0000256" key="2">
    <source>
        <dbReference type="RuleBase" id="RU003457"/>
    </source>
</evidence>
<gene>
    <name evidence="5" type="ORF">DSLASN_00640</name>
</gene>
<comment type="similarity">
    <text evidence="1 2">Belongs to the pirin family.</text>
</comment>
<dbReference type="PANTHER" id="PTHR13903:SF8">
    <property type="entry name" value="PIRIN"/>
    <property type="match status" value="1"/>
</dbReference>
<dbReference type="Pfam" id="PF05726">
    <property type="entry name" value="Pirin_C"/>
    <property type="match status" value="1"/>
</dbReference>
<dbReference type="InterPro" id="IPR011051">
    <property type="entry name" value="RmlC_Cupin_sf"/>
</dbReference>
<proteinExistence type="inferred from homology"/>
<protein>
    <submittedName>
        <fullName evidence="5">Pirin family protein</fullName>
    </submittedName>
</protein>
<accession>A0ABM7PB70</accession>
<dbReference type="SUPFAM" id="SSF51182">
    <property type="entry name" value="RmlC-like cupins"/>
    <property type="match status" value="1"/>
</dbReference>
<evidence type="ECO:0000256" key="1">
    <source>
        <dbReference type="ARBA" id="ARBA00008416"/>
    </source>
</evidence>
<dbReference type="Proteomes" id="UP001320148">
    <property type="component" value="Chromosome"/>
</dbReference>
<dbReference type="Gene3D" id="2.60.120.10">
    <property type="entry name" value="Jelly Rolls"/>
    <property type="match status" value="2"/>
</dbReference>
<evidence type="ECO:0000259" key="3">
    <source>
        <dbReference type="Pfam" id="PF02678"/>
    </source>
</evidence>
<dbReference type="InterPro" id="IPR012093">
    <property type="entry name" value="Pirin"/>
</dbReference>
<feature type="domain" description="Pirin C-terminal" evidence="4">
    <location>
        <begin position="176"/>
        <end position="276"/>
    </location>
</feature>
<keyword evidence="6" id="KW-1185">Reference proteome</keyword>
<reference evidence="5 6" key="1">
    <citation type="submission" date="2021-02" db="EMBL/GenBank/DDBJ databases">
        <title>Complete genome of Desulfoluna sp. strain ASN36.</title>
        <authorList>
            <person name="Takahashi A."/>
            <person name="Kojima H."/>
            <person name="Fukui M."/>
        </authorList>
    </citation>
    <scope>NUCLEOTIDE SEQUENCE [LARGE SCALE GENOMIC DNA]</scope>
    <source>
        <strain evidence="5 6">ASN36</strain>
    </source>
</reference>
<dbReference type="InterPro" id="IPR014710">
    <property type="entry name" value="RmlC-like_jellyroll"/>
</dbReference>
<dbReference type="PIRSF" id="PIRSF006232">
    <property type="entry name" value="Pirin"/>
    <property type="match status" value="1"/>
</dbReference>
<dbReference type="RefSeq" id="WP_236890748.1">
    <property type="nucleotide sequence ID" value="NZ_AP024488.1"/>
</dbReference>
<dbReference type="InterPro" id="IPR008778">
    <property type="entry name" value="Pirin_C_dom"/>
</dbReference>
<organism evidence="5 6">
    <name type="scientific">Desulfoluna limicola</name>
    <dbReference type="NCBI Taxonomy" id="2810562"/>
    <lineage>
        <taxon>Bacteria</taxon>
        <taxon>Pseudomonadati</taxon>
        <taxon>Thermodesulfobacteriota</taxon>
        <taxon>Desulfobacteria</taxon>
        <taxon>Desulfobacterales</taxon>
        <taxon>Desulfolunaceae</taxon>
        <taxon>Desulfoluna</taxon>
    </lineage>
</organism>
<dbReference type="Pfam" id="PF02678">
    <property type="entry name" value="Pirin"/>
    <property type="match status" value="1"/>
</dbReference>
<dbReference type="PANTHER" id="PTHR13903">
    <property type="entry name" value="PIRIN-RELATED"/>
    <property type="match status" value="1"/>
</dbReference>
<dbReference type="EMBL" id="AP024488">
    <property type="protein sequence ID" value="BCS94432.1"/>
    <property type="molecule type" value="Genomic_DNA"/>
</dbReference>